<sequence length="285" mass="31341">MEQELVRLISAVLTRLAEQGVTGTALEKEWTAIQEADPDEVEFCVASARLGLEPYSEAEPYEQLIVQAADELRGNLLGDFYDAVDPALMGDALEWIRLARSDIRQAVRPGSDAVALRRELSPLQSPADNRAWEKGWSHARAVRRALGLRETAKFSLTPYIHCLDRGGPDRGLRAVGGAAEEYGPVAVMEPGLPTTARRFTLARALCRYLWEPEPLFLVTAAYTFRQKVERAFATELLAPAAGIAELLDVAPDAALPDDLEKIAARFQVSPIVIKHQLENQLLATA</sequence>
<dbReference type="EMBL" id="JBHMQT010000043">
    <property type="protein sequence ID" value="MFC0864489.1"/>
    <property type="molecule type" value="Genomic_DNA"/>
</dbReference>
<evidence type="ECO:0000313" key="1">
    <source>
        <dbReference type="EMBL" id="MFC0864489.1"/>
    </source>
</evidence>
<keyword evidence="2" id="KW-1185">Reference proteome</keyword>
<reference evidence="1 2" key="1">
    <citation type="submission" date="2024-09" db="EMBL/GenBank/DDBJ databases">
        <authorList>
            <person name="Sun Q."/>
            <person name="Mori K."/>
        </authorList>
    </citation>
    <scope>NUCLEOTIDE SEQUENCE [LARGE SCALE GENOMIC DNA]</scope>
    <source>
        <strain evidence="1 2">TBRC 1851</strain>
    </source>
</reference>
<dbReference type="RefSeq" id="WP_394302594.1">
    <property type="nucleotide sequence ID" value="NZ_JBHMQT010000043.1"/>
</dbReference>
<dbReference type="Proteomes" id="UP001589870">
    <property type="component" value="Unassembled WGS sequence"/>
</dbReference>
<protein>
    <submittedName>
        <fullName evidence="1">ImmA/IrrE family metallo-endopeptidase</fullName>
    </submittedName>
</protein>
<evidence type="ECO:0000313" key="2">
    <source>
        <dbReference type="Proteomes" id="UP001589870"/>
    </source>
</evidence>
<comment type="caution">
    <text evidence="1">The sequence shown here is derived from an EMBL/GenBank/DDBJ whole genome shotgun (WGS) entry which is preliminary data.</text>
</comment>
<proteinExistence type="predicted"/>
<organism evidence="1 2">
    <name type="scientific">Sphaerimonospora cavernae</name>
    <dbReference type="NCBI Taxonomy" id="1740611"/>
    <lineage>
        <taxon>Bacteria</taxon>
        <taxon>Bacillati</taxon>
        <taxon>Actinomycetota</taxon>
        <taxon>Actinomycetes</taxon>
        <taxon>Streptosporangiales</taxon>
        <taxon>Streptosporangiaceae</taxon>
        <taxon>Sphaerimonospora</taxon>
    </lineage>
</organism>
<name>A0ABV6U7R0_9ACTN</name>
<gene>
    <name evidence="1" type="ORF">ACFHYQ_19540</name>
</gene>
<accession>A0ABV6U7R0</accession>